<keyword evidence="3" id="KW-1185">Reference proteome</keyword>
<protein>
    <submittedName>
        <fullName evidence="2">Crotonobetainyl-CoA:carnitine CoA-transferase CaiB-like acyl-CoA transferase</fullName>
    </submittedName>
</protein>
<evidence type="ECO:0000313" key="2">
    <source>
        <dbReference type="EMBL" id="RDI69102.1"/>
    </source>
</evidence>
<organism evidence="2 3">
    <name type="scientific">Nocardia pseudobrasiliensis</name>
    <dbReference type="NCBI Taxonomy" id="45979"/>
    <lineage>
        <taxon>Bacteria</taxon>
        <taxon>Bacillati</taxon>
        <taxon>Actinomycetota</taxon>
        <taxon>Actinomycetes</taxon>
        <taxon>Mycobacteriales</taxon>
        <taxon>Nocardiaceae</taxon>
        <taxon>Nocardia</taxon>
    </lineage>
</organism>
<evidence type="ECO:0000256" key="1">
    <source>
        <dbReference type="ARBA" id="ARBA00022679"/>
    </source>
</evidence>
<dbReference type="SUPFAM" id="SSF89796">
    <property type="entry name" value="CoA-transferase family III (CaiB/BaiF)"/>
    <property type="match status" value="1"/>
</dbReference>
<dbReference type="InterPro" id="IPR003673">
    <property type="entry name" value="CoA-Trfase_fam_III"/>
</dbReference>
<dbReference type="Pfam" id="PF02515">
    <property type="entry name" value="CoA_transf_3"/>
    <property type="match status" value="1"/>
</dbReference>
<gene>
    <name evidence="2" type="ORF">DFR76_101640</name>
</gene>
<dbReference type="RefSeq" id="WP_067991077.1">
    <property type="nucleotide sequence ID" value="NZ_QQBC01000001.1"/>
</dbReference>
<reference evidence="2 3" key="1">
    <citation type="submission" date="2018-07" db="EMBL/GenBank/DDBJ databases">
        <title>Genomic Encyclopedia of Type Strains, Phase IV (KMG-IV): sequencing the most valuable type-strain genomes for metagenomic binning, comparative biology and taxonomic classification.</title>
        <authorList>
            <person name="Goeker M."/>
        </authorList>
    </citation>
    <scope>NUCLEOTIDE SEQUENCE [LARGE SCALE GENOMIC DNA]</scope>
    <source>
        <strain evidence="2 3">DSM 44290</strain>
    </source>
</reference>
<dbReference type="AlphaFoldDB" id="A0A370IEE6"/>
<dbReference type="Gene3D" id="3.30.1540.10">
    <property type="entry name" value="formyl-coa transferase, domain 3"/>
    <property type="match status" value="1"/>
</dbReference>
<dbReference type="Gene3D" id="3.40.50.10540">
    <property type="entry name" value="Crotonobetainyl-coa:carnitine coa-transferase, domain 1"/>
    <property type="match status" value="1"/>
</dbReference>
<dbReference type="EMBL" id="QQBC01000001">
    <property type="protein sequence ID" value="RDI69102.1"/>
    <property type="molecule type" value="Genomic_DNA"/>
</dbReference>
<comment type="caution">
    <text evidence="2">The sequence shown here is derived from an EMBL/GenBank/DDBJ whole genome shotgun (WGS) entry which is preliminary data.</text>
</comment>
<accession>A0A370IEE6</accession>
<name>A0A370IEE6_9NOCA</name>
<dbReference type="Proteomes" id="UP000254869">
    <property type="component" value="Unassembled WGS sequence"/>
</dbReference>
<dbReference type="InterPro" id="IPR050483">
    <property type="entry name" value="CoA-transferase_III_domain"/>
</dbReference>
<dbReference type="GO" id="GO:0008410">
    <property type="term" value="F:CoA-transferase activity"/>
    <property type="evidence" value="ECO:0007669"/>
    <property type="project" value="TreeGrafter"/>
</dbReference>
<dbReference type="PANTHER" id="PTHR48207">
    <property type="entry name" value="SUCCINATE--HYDROXYMETHYLGLUTARATE COA-TRANSFERASE"/>
    <property type="match status" value="1"/>
</dbReference>
<proteinExistence type="predicted"/>
<evidence type="ECO:0000313" key="3">
    <source>
        <dbReference type="Proteomes" id="UP000254869"/>
    </source>
</evidence>
<dbReference type="STRING" id="1210086.GCA_001613105_00494"/>
<dbReference type="PANTHER" id="PTHR48207:SF3">
    <property type="entry name" value="SUCCINATE--HYDROXYMETHYLGLUTARATE COA-TRANSFERASE"/>
    <property type="match status" value="1"/>
</dbReference>
<sequence>MTGDRSALSGVLVADFSRVLAAPYATMLMADLGATVIKVERPGGGDDTRSWGPPYVADQATYFRSVNRNKRSLTLDLGEERDRRRARELARRADVVVENFRPGTMDKFGLSYERVRAGNPGVVYCSISAFGAAEGAALPGYDLLLQAVGGLMSITGSRPDEPTKVGVALVDVLAGLHASVGILAALRYREATGRGQHVEVNLLSSLLSGMVNQSAGYTMAGVVPGIMGNRHPSIVPYEVFDTADRPLALAVGTDAQFAALCRALGAGDLLGDDRFADNPSRVAHAEALRARLTEILGTRKADEWYELLTPAGVPCGPVNDLAGAFALAERLGLHPRVAGDLVANPIGLSETPVEYRTAPPLLGVDDAELLAWLDSD</sequence>
<keyword evidence="1 2" id="KW-0808">Transferase</keyword>
<dbReference type="InterPro" id="IPR044855">
    <property type="entry name" value="CoA-Trfase_III_dom3_sf"/>
</dbReference>
<dbReference type="InterPro" id="IPR023606">
    <property type="entry name" value="CoA-Trfase_III_dom_1_sf"/>
</dbReference>